<dbReference type="AlphaFoldDB" id="A0A916UUP4"/>
<organism evidence="1 2">
    <name type="scientific">Undibacterium terreum</name>
    <dbReference type="NCBI Taxonomy" id="1224302"/>
    <lineage>
        <taxon>Bacteria</taxon>
        <taxon>Pseudomonadati</taxon>
        <taxon>Pseudomonadota</taxon>
        <taxon>Betaproteobacteria</taxon>
        <taxon>Burkholderiales</taxon>
        <taxon>Oxalobacteraceae</taxon>
        <taxon>Undibacterium</taxon>
    </lineage>
</organism>
<reference evidence="1" key="2">
    <citation type="submission" date="2020-09" db="EMBL/GenBank/DDBJ databases">
        <authorList>
            <person name="Sun Q."/>
            <person name="Zhou Y."/>
        </authorList>
    </citation>
    <scope>NUCLEOTIDE SEQUENCE</scope>
    <source>
        <strain evidence="1">CGMCC 1.10998</strain>
    </source>
</reference>
<dbReference type="RefSeq" id="WP_188567758.1">
    <property type="nucleotide sequence ID" value="NZ_BMED01000004.1"/>
</dbReference>
<dbReference type="Proteomes" id="UP000637423">
    <property type="component" value="Unassembled WGS sequence"/>
</dbReference>
<evidence type="ECO:0000313" key="2">
    <source>
        <dbReference type="Proteomes" id="UP000637423"/>
    </source>
</evidence>
<gene>
    <name evidence="1" type="ORF">GCM10011396_38610</name>
</gene>
<protein>
    <submittedName>
        <fullName evidence="1">Uncharacterized protein</fullName>
    </submittedName>
</protein>
<name>A0A916UUP4_9BURK</name>
<reference evidence="1" key="1">
    <citation type="journal article" date="2014" name="Int. J. Syst. Evol. Microbiol.">
        <title>Complete genome sequence of Corynebacterium casei LMG S-19264T (=DSM 44701T), isolated from a smear-ripened cheese.</title>
        <authorList>
            <consortium name="US DOE Joint Genome Institute (JGI-PGF)"/>
            <person name="Walter F."/>
            <person name="Albersmeier A."/>
            <person name="Kalinowski J."/>
            <person name="Ruckert C."/>
        </authorList>
    </citation>
    <scope>NUCLEOTIDE SEQUENCE</scope>
    <source>
        <strain evidence="1">CGMCC 1.10998</strain>
    </source>
</reference>
<accession>A0A916UUP4</accession>
<sequence>MRITKNRKSRMRNVTSITGGTTAEYEAVLAKATAIALEMRHGMEQRVVKSRTLDLNDNGLLAGPMKK</sequence>
<evidence type="ECO:0000313" key="1">
    <source>
        <dbReference type="EMBL" id="GGC87653.1"/>
    </source>
</evidence>
<proteinExistence type="predicted"/>
<dbReference type="EMBL" id="BMED01000004">
    <property type="protein sequence ID" value="GGC87653.1"/>
    <property type="molecule type" value="Genomic_DNA"/>
</dbReference>
<keyword evidence="2" id="KW-1185">Reference proteome</keyword>
<comment type="caution">
    <text evidence="1">The sequence shown here is derived from an EMBL/GenBank/DDBJ whole genome shotgun (WGS) entry which is preliminary data.</text>
</comment>